<accession>A0A2S4MC95</accession>
<evidence type="ECO:0000313" key="2">
    <source>
        <dbReference type="Proteomes" id="UP000237381"/>
    </source>
</evidence>
<proteinExistence type="predicted"/>
<dbReference type="EMBL" id="PQGA01000005">
    <property type="protein sequence ID" value="POR52239.1"/>
    <property type="molecule type" value="Genomic_DNA"/>
</dbReference>
<dbReference type="Proteomes" id="UP000237381">
    <property type="component" value="Unassembled WGS sequence"/>
</dbReference>
<sequence length="72" mass="7765">MKTPFSKSEAQLILSIAHERAEYRAAVAGVELESAAGSAIYDTVIYSTLSELAPALSMEEFIGLLARPEVLH</sequence>
<dbReference type="OrthoDB" id="9104630at2"/>
<keyword evidence="2" id="KW-1185">Reference proteome</keyword>
<organism evidence="1 2">
    <name type="scientific">Paraburkholderia eburnea</name>
    <dbReference type="NCBI Taxonomy" id="1189126"/>
    <lineage>
        <taxon>Bacteria</taxon>
        <taxon>Pseudomonadati</taxon>
        <taxon>Pseudomonadota</taxon>
        <taxon>Betaproteobacteria</taxon>
        <taxon>Burkholderiales</taxon>
        <taxon>Burkholderiaceae</taxon>
        <taxon>Paraburkholderia</taxon>
    </lineage>
</organism>
<dbReference type="RefSeq" id="WP_103704612.1">
    <property type="nucleotide sequence ID" value="NZ_PQGA01000005.1"/>
</dbReference>
<evidence type="ECO:0000313" key="1">
    <source>
        <dbReference type="EMBL" id="POR52239.1"/>
    </source>
</evidence>
<comment type="caution">
    <text evidence="1">The sequence shown here is derived from an EMBL/GenBank/DDBJ whole genome shotgun (WGS) entry which is preliminary data.</text>
</comment>
<protein>
    <submittedName>
        <fullName evidence="1">Uncharacterized protein</fullName>
    </submittedName>
</protein>
<name>A0A2S4MC95_9BURK</name>
<reference evidence="1 2" key="1">
    <citation type="submission" date="2018-01" db="EMBL/GenBank/DDBJ databases">
        <title>Genomic Encyclopedia of Type Strains, Phase III (KMG-III): the genomes of soil and plant-associated and newly described type strains.</title>
        <authorList>
            <person name="Whitman W."/>
        </authorList>
    </citation>
    <scope>NUCLEOTIDE SEQUENCE [LARGE SCALE GENOMIC DNA]</scope>
    <source>
        <strain evidence="1 2">JCM 18070</strain>
    </source>
</reference>
<gene>
    <name evidence="1" type="ORF">B0G62_105207</name>
</gene>
<dbReference type="AlphaFoldDB" id="A0A2S4MC95"/>